<dbReference type="EMBL" id="LKMD01000104">
    <property type="protein sequence ID" value="PIA94626.1"/>
    <property type="molecule type" value="Genomic_DNA"/>
</dbReference>
<dbReference type="OrthoDB" id="3650441at2759"/>
<evidence type="ECO:0000313" key="2">
    <source>
        <dbReference type="EMBL" id="WPB05223.1"/>
    </source>
</evidence>
<gene>
    <name evidence="1" type="ORF">CB0940_08642</name>
    <name evidence="2" type="ORF">RHO25_009874</name>
</gene>
<evidence type="ECO:0000313" key="1">
    <source>
        <dbReference type="EMBL" id="PIA94626.1"/>
    </source>
</evidence>
<evidence type="ECO:0000313" key="4">
    <source>
        <dbReference type="Proteomes" id="UP001302367"/>
    </source>
</evidence>
<dbReference type="Proteomes" id="UP001302367">
    <property type="component" value="Chromosome 6"/>
</dbReference>
<reference evidence="2 4" key="2">
    <citation type="submission" date="2023-09" db="EMBL/GenBank/DDBJ databases">
        <title>Complete-Gapless Cercospora beticola genome.</title>
        <authorList>
            <person name="Wyatt N.A."/>
            <person name="Spanner R.E."/>
            <person name="Bolton M.D."/>
        </authorList>
    </citation>
    <scope>NUCLEOTIDE SEQUENCE [LARGE SCALE GENOMIC DNA]</scope>
    <source>
        <strain evidence="2">Cb09-40</strain>
    </source>
</reference>
<reference evidence="1 3" key="1">
    <citation type="submission" date="2015-10" db="EMBL/GenBank/DDBJ databases">
        <title>The cercosporin biosynthetic gene cluster was horizontally transferred to several fungal lineages and shown to be expanded in Cercospora beticola based on microsynteny with recipient genomes.</title>
        <authorList>
            <person name="De Jonge R."/>
            <person name="Ebert M.K."/>
            <person name="Suttle J.C."/>
            <person name="Jurick Ii W.M."/>
            <person name="Secor G.A."/>
            <person name="Thomma B.P."/>
            <person name="Van De Peer Y."/>
            <person name="Bolton M.D."/>
        </authorList>
    </citation>
    <scope>NUCLEOTIDE SEQUENCE [LARGE SCALE GENOMIC DNA]</scope>
    <source>
        <strain evidence="1 3">09-40</strain>
    </source>
</reference>
<dbReference type="Proteomes" id="UP000230605">
    <property type="component" value="Chromosome 6"/>
</dbReference>
<sequence>MKNAEVMQTGAVDKIATTDAEIEQLREQLRQLDELRDPLLLRIETWKQNRPFQQFLRLPRDVREMIYDRYNSDTTCYHEGYLRNLAQICKQVREEYLDWLGWNRPLVVDRWLCYLFRRYIGRGQTESVWPNMPAQIISRAQLVDVKARPEAAADCRLNVASGEVRLIQPTGPTI</sequence>
<proteinExistence type="predicted"/>
<accession>A0A2G5HPZ8</accession>
<evidence type="ECO:0000313" key="3">
    <source>
        <dbReference type="Proteomes" id="UP000230605"/>
    </source>
</evidence>
<dbReference type="AlphaFoldDB" id="A0A2G5HPZ8"/>
<organism evidence="1 3">
    <name type="scientific">Cercospora beticola</name>
    <name type="common">Sugarbeet leaf spot fungus</name>
    <dbReference type="NCBI Taxonomy" id="122368"/>
    <lineage>
        <taxon>Eukaryota</taxon>
        <taxon>Fungi</taxon>
        <taxon>Dikarya</taxon>
        <taxon>Ascomycota</taxon>
        <taxon>Pezizomycotina</taxon>
        <taxon>Dothideomycetes</taxon>
        <taxon>Dothideomycetidae</taxon>
        <taxon>Mycosphaerellales</taxon>
        <taxon>Mycosphaerellaceae</taxon>
        <taxon>Cercospora</taxon>
    </lineage>
</organism>
<protein>
    <submittedName>
        <fullName evidence="1">Uncharacterized protein</fullName>
    </submittedName>
</protein>
<keyword evidence="4" id="KW-1185">Reference proteome</keyword>
<dbReference type="EMBL" id="CP134189">
    <property type="protein sequence ID" value="WPB05223.1"/>
    <property type="molecule type" value="Genomic_DNA"/>
</dbReference>
<name>A0A2G5HPZ8_CERBT</name>